<dbReference type="Gene3D" id="3.30.70.80">
    <property type="entry name" value="Peptidase S8 propeptide/proteinase inhibitor I9"/>
    <property type="match status" value="1"/>
</dbReference>
<keyword evidence="4" id="KW-0964">Secreted</keyword>
<evidence type="ECO:0000256" key="5">
    <source>
        <dbReference type="ARBA" id="ARBA00022670"/>
    </source>
</evidence>
<comment type="cofactor">
    <cofactor evidence="1">
        <name>Ca(2+)</name>
        <dbReference type="ChEBI" id="CHEBI:29108"/>
    </cofactor>
</comment>
<dbReference type="InterPro" id="IPR036852">
    <property type="entry name" value="Peptidase_S8/S53_dom_sf"/>
</dbReference>
<feature type="domain" description="Inhibitor I9" evidence="15">
    <location>
        <begin position="34"/>
        <end position="101"/>
    </location>
</feature>
<evidence type="ECO:0000256" key="13">
    <source>
        <dbReference type="SAM" id="SignalP"/>
    </source>
</evidence>
<keyword evidence="7 11" id="KW-0378">Hydrolase</keyword>
<dbReference type="GO" id="GO:0046872">
    <property type="term" value="F:metal ion binding"/>
    <property type="evidence" value="ECO:0007669"/>
    <property type="project" value="UniProtKB-KW"/>
</dbReference>
<comment type="subcellular location">
    <subcellularLocation>
        <location evidence="2">Secreted</location>
    </subcellularLocation>
</comment>
<dbReference type="GO" id="GO:0004252">
    <property type="term" value="F:serine-type endopeptidase activity"/>
    <property type="evidence" value="ECO:0007669"/>
    <property type="project" value="UniProtKB-UniRule"/>
</dbReference>
<dbReference type="InterPro" id="IPR000209">
    <property type="entry name" value="Peptidase_S8/S53_dom"/>
</dbReference>
<reference evidence="16 17" key="1">
    <citation type="submission" date="2019-07" db="EMBL/GenBank/DDBJ databases">
        <authorList>
            <person name="Park Y.J."/>
            <person name="Jeong S.E."/>
            <person name="Jung H.S."/>
        </authorList>
    </citation>
    <scope>NUCLEOTIDE SEQUENCE [LARGE SCALE GENOMIC DNA]</scope>
    <source>
        <strain evidence="17">P16(2019)</strain>
    </source>
</reference>
<dbReference type="InterPro" id="IPR034202">
    <property type="entry name" value="Subtilisin_Carlsberg-like"/>
</dbReference>
<dbReference type="InterPro" id="IPR010259">
    <property type="entry name" value="S8pro/Inhibitor_I9"/>
</dbReference>
<dbReference type="Pfam" id="PF00082">
    <property type="entry name" value="Peptidase_S8"/>
    <property type="match status" value="1"/>
</dbReference>
<evidence type="ECO:0000259" key="14">
    <source>
        <dbReference type="Pfam" id="PF00082"/>
    </source>
</evidence>
<accession>A0A553ZVE0</accession>
<evidence type="ECO:0000256" key="3">
    <source>
        <dbReference type="ARBA" id="ARBA00011073"/>
    </source>
</evidence>
<dbReference type="InterPro" id="IPR050131">
    <property type="entry name" value="Peptidase_S8_subtilisin-like"/>
</dbReference>
<name>A0A553ZVE0_9BACI</name>
<proteinExistence type="inferred from homology"/>
<dbReference type="InterPro" id="IPR015500">
    <property type="entry name" value="Peptidase_S8_subtilisin-rel"/>
</dbReference>
<feature type="domain" description="Peptidase S8/S53" evidence="14">
    <location>
        <begin position="124"/>
        <end position="361"/>
    </location>
</feature>
<keyword evidence="5 11" id="KW-0645">Protease</keyword>
<evidence type="ECO:0000256" key="8">
    <source>
        <dbReference type="ARBA" id="ARBA00022825"/>
    </source>
</evidence>
<dbReference type="CDD" id="cd07477">
    <property type="entry name" value="Peptidases_S8_Subtilisin_subset"/>
    <property type="match status" value="1"/>
</dbReference>
<feature type="active site" description="Charge relay system" evidence="10 11">
    <location>
        <position position="163"/>
    </location>
</feature>
<dbReference type="RefSeq" id="WP_143849870.1">
    <property type="nucleotide sequence ID" value="NZ_VLXZ01000011.1"/>
</dbReference>
<gene>
    <name evidence="16" type="ORF">FN960_16035</name>
</gene>
<dbReference type="PANTHER" id="PTHR43806:SF11">
    <property type="entry name" value="CEREVISIN-RELATED"/>
    <property type="match status" value="1"/>
</dbReference>
<dbReference type="Gene3D" id="3.40.50.200">
    <property type="entry name" value="Peptidase S8/S53 domain"/>
    <property type="match status" value="1"/>
</dbReference>
<feature type="active site" description="Charge relay system" evidence="10 11">
    <location>
        <position position="316"/>
    </location>
</feature>
<organism evidence="16 17">
    <name type="scientific">Alkalicoccobacillus porphyridii</name>
    <dbReference type="NCBI Taxonomy" id="2597270"/>
    <lineage>
        <taxon>Bacteria</taxon>
        <taxon>Bacillati</taxon>
        <taxon>Bacillota</taxon>
        <taxon>Bacilli</taxon>
        <taxon>Bacillales</taxon>
        <taxon>Bacillaceae</taxon>
        <taxon>Alkalicoccobacillus</taxon>
    </lineage>
</organism>
<dbReference type="InterPro" id="IPR037045">
    <property type="entry name" value="S8pro/Inhibitor_I9_sf"/>
</dbReference>
<dbReference type="PROSITE" id="PS00138">
    <property type="entry name" value="SUBTILASE_SER"/>
    <property type="match status" value="1"/>
</dbReference>
<dbReference type="InterPro" id="IPR023827">
    <property type="entry name" value="Peptidase_S8_Asp-AS"/>
</dbReference>
<comment type="similarity">
    <text evidence="3 11 12">Belongs to the peptidase S8 family.</text>
</comment>
<evidence type="ECO:0000256" key="4">
    <source>
        <dbReference type="ARBA" id="ARBA00022525"/>
    </source>
</evidence>
<dbReference type="InterPro" id="IPR022398">
    <property type="entry name" value="Peptidase_S8_His-AS"/>
</dbReference>
<evidence type="ECO:0000256" key="9">
    <source>
        <dbReference type="ARBA" id="ARBA00022837"/>
    </source>
</evidence>
<dbReference type="GO" id="GO:0006508">
    <property type="term" value="P:proteolysis"/>
    <property type="evidence" value="ECO:0007669"/>
    <property type="project" value="UniProtKB-KW"/>
</dbReference>
<keyword evidence="9" id="KW-0106">Calcium</keyword>
<feature type="signal peptide" evidence="13">
    <location>
        <begin position="1"/>
        <end position="25"/>
    </location>
</feature>
<feature type="active site" description="Charge relay system" evidence="10 11">
    <location>
        <position position="133"/>
    </location>
</feature>
<evidence type="ECO:0000256" key="11">
    <source>
        <dbReference type="PROSITE-ProRule" id="PRU01240"/>
    </source>
</evidence>
<dbReference type="GO" id="GO:0005576">
    <property type="term" value="C:extracellular region"/>
    <property type="evidence" value="ECO:0007669"/>
    <property type="project" value="UniProtKB-SubCell"/>
</dbReference>
<protein>
    <submittedName>
        <fullName evidence="16">S8 family peptidase</fullName>
    </submittedName>
</protein>
<evidence type="ECO:0000256" key="6">
    <source>
        <dbReference type="ARBA" id="ARBA00022723"/>
    </source>
</evidence>
<comment type="caution">
    <text evidence="16">The sequence shown here is derived from an EMBL/GenBank/DDBJ whole genome shotgun (WGS) entry which is preliminary data.</text>
</comment>
<keyword evidence="8 11" id="KW-0720">Serine protease</keyword>
<keyword evidence="13" id="KW-0732">Signal</keyword>
<evidence type="ECO:0000313" key="17">
    <source>
        <dbReference type="Proteomes" id="UP000318521"/>
    </source>
</evidence>
<dbReference type="EMBL" id="VLXZ01000011">
    <property type="protein sequence ID" value="TSB45444.1"/>
    <property type="molecule type" value="Genomic_DNA"/>
</dbReference>
<evidence type="ECO:0000256" key="7">
    <source>
        <dbReference type="ARBA" id="ARBA00022801"/>
    </source>
</evidence>
<dbReference type="PROSITE" id="PS00137">
    <property type="entry name" value="SUBTILASE_HIS"/>
    <property type="match status" value="1"/>
</dbReference>
<dbReference type="Pfam" id="PF05922">
    <property type="entry name" value="Inhibitor_I9"/>
    <property type="match status" value="1"/>
</dbReference>
<evidence type="ECO:0000256" key="12">
    <source>
        <dbReference type="RuleBase" id="RU003355"/>
    </source>
</evidence>
<dbReference type="PROSITE" id="PS00136">
    <property type="entry name" value="SUBTILASE_ASP"/>
    <property type="match status" value="1"/>
</dbReference>
<sequence length="371" mass="38534">MKFHASKWTVGLSVLVAFSAVPALAEAEEAKERYLIGFKEEADAATFTTQAETLESQVDAEILREYENLPVINAELTEEEATALEEQATIEYVEKDVKMHTYQEVPYGIPQVNAPAVHEAGNFGEGVSVAVIDSGIAQHEDLNIVGGESFVSSEPTYEDLNGHGTHVAGTIAALDNIIGVIGVSPDVDLYAVKVLDSFGSGYTSDIAAGIEWAADQGIDIANLSLGGPTGSTVLEQAVDYAEEQGTLLIAAAGNSGTRGIGYPAAYDNVISVAAVDSANNKANFSSYGPENDIAAPGVDVLSTYIGGEYTELSGTSMASPHVAGVAALVQATNPLATAEQIGQILQETATPLGNEEFFGSGLVDAEAAVGQ</sequence>
<dbReference type="PROSITE" id="PS51892">
    <property type="entry name" value="SUBTILASE"/>
    <property type="match status" value="1"/>
</dbReference>
<evidence type="ECO:0000256" key="1">
    <source>
        <dbReference type="ARBA" id="ARBA00001913"/>
    </source>
</evidence>
<evidence type="ECO:0000313" key="16">
    <source>
        <dbReference type="EMBL" id="TSB45444.1"/>
    </source>
</evidence>
<keyword evidence="6" id="KW-0479">Metal-binding</keyword>
<evidence type="ECO:0000256" key="2">
    <source>
        <dbReference type="ARBA" id="ARBA00004613"/>
    </source>
</evidence>
<dbReference type="AlphaFoldDB" id="A0A553ZVE0"/>
<dbReference type="InterPro" id="IPR023828">
    <property type="entry name" value="Peptidase_S8_Ser-AS"/>
</dbReference>
<feature type="chain" id="PRO_5039562876" evidence="13">
    <location>
        <begin position="26"/>
        <end position="371"/>
    </location>
</feature>
<dbReference type="Proteomes" id="UP000318521">
    <property type="component" value="Unassembled WGS sequence"/>
</dbReference>
<dbReference type="PRINTS" id="PR00723">
    <property type="entry name" value="SUBTILISIN"/>
</dbReference>
<evidence type="ECO:0000259" key="15">
    <source>
        <dbReference type="Pfam" id="PF05922"/>
    </source>
</evidence>
<dbReference type="SUPFAM" id="SSF54897">
    <property type="entry name" value="Protease propeptides/inhibitors"/>
    <property type="match status" value="1"/>
</dbReference>
<keyword evidence="17" id="KW-1185">Reference proteome</keyword>
<dbReference type="SUPFAM" id="SSF52743">
    <property type="entry name" value="Subtilisin-like"/>
    <property type="match status" value="1"/>
</dbReference>
<dbReference type="OrthoDB" id="9798386at2"/>
<dbReference type="PANTHER" id="PTHR43806">
    <property type="entry name" value="PEPTIDASE S8"/>
    <property type="match status" value="1"/>
</dbReference>
<evidence type="ECO:0000256" key="10">
    <source>
        <dbReference type="PIRSR" id="PIRSR615500-1"/>
    </source>
</evidence>